<protein>
    <submittedName>
        <fullName evidence="6">LL-diaminopimelate aminotransferase, chloroplastic</fullName>
    </submittedName>
</protein>
<evidence type="ECO:0000256" key="2">
    <source>
        <dbReference type="ARBA" id="ARBA00022576"/>
    </source>
</evidence>
<evidence type="ECO:0000256" key="3">
    <source>
        <dbReference type="ARBA" id="ARBA00022679"/>
    </source>
</evidence>
<keyword evidence="3 6" id="KW-0808">Transferase</keyword>
<feature type="compositionally biased region" description="Low complexity" evidence="5">
    <location>
        <begin position="51"/>
        <end position="60"/>
    </location>
</feature>
<evidence type="ECO:0000313" key="6">
    <source>
        <dbReference type="EMBL" id="PWA73890.1"/>
    </source>
</evidence>
<dbReference type="InterPro" id="IPR019942">
    <property type="entry name" value="DapL/ALD1"/>
</dbReference>
<dbReference type="AlphaFoldDB" id="A0A2U1NKA5"/>
<keyword evidence="4" id="KW-0663">Pyridoxal phosphate</keyword>
<dbReference type="GO" id="GO:0008483">
    <property type="term" value="F:transaminase activity"/>
    <property type="evidence" value="ECO:0007669"/>
    <property type="project" value="UniProtKB-KW"/>
</dbReference>
<accession>A0A2U1NKA5</accession>
<sequence length="257" mass="28952">MGFRGCLRLDVLASAKQVEGSFKVPRPKVSSMMASIDEDVKNSSLADQDDVGSGVSSSGQNKSRKYRDSSGSKTFDSDLQKVSLKKNDLLDMLLPHIQRLCRLENVMKLSARIICPKRLTGKIWKYLIRRRMAAHKLKYPDEQMISLGIGDITEPIPEVVTSAMAKCYLELVLGWVKSRSILKADWRQHQLHQTPSVFLELFKGSYDNDTYSDVYGVCFIFISAQVVNKSCNKPLGVVFLATSTRIKWFSSGYVKKI</sequence>
<dbReference type="Proteomes" id="UP000245207">
    <property type="component" value="Unassembled WGS sequence"/>
</dbReference>
<evidence type="ECO:0000256" key="5">
    <source>
        <dbReference type="SAM" id="MobiDB-lite"/>
    </source>
</evidence>
<gene>
    <name evidence="6" type="ORF">CTI12_AA242480</name>
</gene>
<feature type="compositionally biased region" description="Basic and acidic residues" evidence="5">
    <location>
        <begin position="66"/>
        <end position="75"/>
    </location>
</feature>
<comment type="caution">
    <text evidence="6">The sequence shown here is derived from an EMBL/GenBank/DDBJ whole genome shotgun (WGS) entry which is preliminary data.</text>
</comment>
<dbReference type="STRING" id="35608.A0A2U1NKA5"/>
<dbReference type="EMBL" id="PKPP01002659">
    <property type="protein sequence ID" value="PWA73890.1"/>
    <property type="molecule type" value="Genomic_DNA"/>
</dbReference>
<proteinExistence type="predicted"/>
<evidence type="ECO:0000256" key="4">
    <source>
        <dbReference type="ARBA" id="ARBA00022898"/>
    </source>
</evidence>
<evidence type="ECO:0000256" key="1">
    <source>
        <dbReference type="ARBA" id="ARBA00001933"/>
    </source>
</evidence>
<comment type="cofactor">
    <cofactor evidence="1">
        <name>pyridoxal 5'-phosphate</name>
        <dbReference type="ChEBI" id="CHEBI:597326"/>
    </cofactor>
</comment>
<name>A0A2U1NKA5_ARTAN</name>
<evidence type="ECO:0000313" key="7">
    <source>
        <dbReference type="Proteomes" id="UP000245207"/>
    </source>
</evidence>
<keyword evidence="2 6" id="KW-0032">Aminotransferase</keyword>
<organism evidence="6 7">
    <name type="scientific">Artemisia annua</name>
    <name type="common">Sweet wormwood</name>
    <dbReference type="NCBI Taxonomy" id="35608"/>
    <lineage>
        <taxon>Eukaryota</taxon>
        <taxon>Viridiplantae</taxon>
        <taxon>Streptophyta</taxon>
        <taxon>Embryophyta</taxon>
        <taxon>Tracheophyta</taxon>
        <taxon>Spermatophyta</taxon>
        <taxon>Magnoliopsida</taxon>
        <taxon>eudicotyledons</taxon>
        <taxon>Gunneridae</taxon>
        <taxon>Pentapetalae</taxon>
        <taxon>asterids</taxon>
        <taxon>campanulids</taxon>
        <taxon>Asterales</taxon>
        <taxon>Asteraceae</taxon>
        <taxon>Asteroideae</taxon>
        <taxon>Anthemideae</taxon>
        <taxon>Artemisiinae</taxon>
        <taxon>Artemisia</taxon>
    </lineage>
</organism>
<keyword evidence="7" id="KW-1185">Reference proteome</keyword>
<feature type="region of interest" description="Disordered" evidence="5">
    <location>
        <begin position="40"/>
        <end position="75"/>
    </location>
</feature>
<reference evidence="6 7" key="1">
    <citation type="journal article" date="2018" name="Mol. Plant">
        <title>The genome of Artemisia annua provides insight into the evolution of Asteraceae family and artemisinin biosynthesis.</title>
        <authorList>
            <person name="Shen Q."/>
            <person name="Zhang L."/>
            <person name="Liao Z."/>
            <person name="Wang S."/>
            <person name="Yan T."/>
            <person name="Shi P."/>
            <person name="Liu M."/>
            <person name="Fu X."/>
            <person name="Pan Q."/>
            <person name="Wang Y."/>
            <person name="Lv Z."/>
            <person name="Lu X."/>
            <person name="Zhang F."/>
            <person name="Jiang W."/>
            <person name="Ma Y."/>
            <person name="Chen M."/>
            <person name="Hao X."/>
            <person name="Li L."/>
            <person name="Tang Y."/>
            <person name="Lv G."/>
            <person name="Zhou Y."/>
            <person name="Sun X."/>
            <person name="Brodelius P.E."/>
            <person name="Rose J.K.C."/>
            <person name="Tang K."/>
        </authorList>
    </citation>
    <scope>NUCLEOTIDE SEQUENCE [LARGE SCALE GENOMIC DNA]</scope>
    <source>
        <strain evidence="7">cv. Huhao1</strain>
        <tissue evidence="6">Leaf</tissue>
    </source>
</reference>
<dbReference type="PANTHER" id="PTHR43144">
    <property type="entry name" value="AMINOTRANSFERASE"/>
    <property type="match status" value="1"/>
</dbReference>